<sequence length="12" mass="1482">MTALRQQREVSY</sequence>
<evidence type="ECO:0000313" key="1">
    <source>
        <dbReference type="EMBL" id="CAF1534881.1"/>
    </source>
</evidence>
<dbReference type="EMBL" id="CAJNOT010011618">
    <property type="protein sequence ID" value="CAF1534881.1"/>
    <property type="molecule type" value="Genomic_DNA"/>
</dbReference>
<evidence type="ECO:0000313" key="2">
    <source>
        <dbReference type="EMBL" id="CAF4279444.1"/>
    </source>
</evidence>
<name>A0A815VU70_9BILA</name>
<dbReference type="EMBL" id="CAJOBD010029587">
    <property type="protein sequence ID" value="CAF4279444.1"/>
    <property type="molecule type" value="Genomic_DNA"/>
</dbReference>
<dbReference type="Proteomes" id="UP000663836">
    <property type="component" value="Unassembled WGS sequence"/>
</dbReference>
<evidence type="ECO:0000313" key="3">
    <source>
        <dbReference type="Proteomes" id="UP000663864"/>
    </source>
</evidence>
<comment type="caution">
    <text evidence="1">The sequence shown here is derived from an EMBL/GenBank/DDBJ whole genome shotgun (WGS) entry which is preliminary data.</text>
</comment>
<accession>A0A815VU70</accession>
<gene>
    <name evidence="2" type="ORF">JBS370_LOCUS39702</name>
    <name evidence="1" type="ORF">ZHD862_LOCUS38872</name>
</gene>
<organism evidence="1 3">
    <name type="scientific">Rotaria sordida</name>
    <dbReference type="NCBI Taxonomy" id="392033"/>
    <lineage>
        <taxon>Eukaryota</taxon>
        <taxon>Metazoa</taxon>
        <taxon>Spiralia</taxon>
        <taxon>Gnathifera</taxon>
        <taxon>Rotifera</taxon>
        <taxon>Eurotatoria</taxon>
        <taxon>Bdelloidea</taxon>
        <taxon>Philodinida</taxon>
        <taxon>Philodinidae</taxon>
        <taxon>Rotaria</taxon>
    </lineage>
</organism>
<proteinExistence type="predicted"/>
<reference evidence="1" key="1">
    <citation type="submission" date="2021-02" db="EMBL/GenBank/DDBJ databases">
        <authorList>
            <person name="Nowell W R."/>
        </authorList>
    </citation>
    <scope>NUCLEOTIDE SEQUENCE</scope>
</reference>
<dbReference type="Proteomes" id="UP000663864">
    <property type="component" value="Unassembled WGS sequence"/>
</dbReference>
<protein>
    <submittedName>
        <fullName evidence="1">Uncharacterized protein</fullName>
    </submittedName>
</protein>
<feature type="non-terminal residue" evidence="1">
    <location>
        <position position="12"/>
    </location>
</feature>